<feature type="region of interest" description="Disordered" evidence="1">
    <location>
        <begin position="1"/>
        <end position="20"/>
    </location>
</feature>
<reference evidence="2 3" key="1">
    <citation type="submission" date="2023-11" db="EMBL/GenBank/DDBJ databases">
        <title>An acidophilic fungus is an integral part of prey digestion in a carnivorous sundew plant.</title>
        <authorList>
            <person name="Tsai I.J."/>
        </authorList>
    </citation>
    <scope>NUCLEOTIDE SEQUENCE [LARGE SCALE GENOMIC DNA]</scope>
    <source>
        <strain evidence="2">169a</strain>
    </source>
</reference>
<dbReference type="AlphaFoldDB" id="A0AAQ3R979"/>
<gene>
    <name evidence="2" type="ORF">R9X50_00266900</name>
</gene>
<evidence type="ECO:0000313" key="2">
    <source>
        <dbReference type="EMBL" id="WPG99849.1"/>
    </source>
</evidence>
<sequence>MFVLVPKAPSTPTPDNRLDQSSSPLFALPAELRNLIWSYLLIQPSFYTDESGIDNPPTIRPQQTHRFCANILQTCKQAHAEGSPILYGENVFHAHSSLLTALPAFLVGTRPLRLTLPPVTHPRPARLIRRYYIHVRLDVDARYSMAQVTEAFSGADELSIDVSQAMYGSCSFDVLALFEGVRGVRKAQVRGSTGDGKYARWLAGVMELPLGTDPEGFCEEHVARSNGRDAWSSGNR</sequence>
<keyword evidence="3" id="KW-1185">Reference proteome</keyword>
<accession>A0AAQ3R979</accession>
<proteinExistence type="predicted"/>
<evidence type="ECO:0000256" key="1">
    <source>
        <dbReference type="SAM" id="MobiDB-lite"/>
    </source>
</evidence>
<dbReference type="PANTHER" id="PTHR42085:SF4">
    <property type="entry name" value="F-BOX DOMAIN-CONTAINING PROTEIN"/>
    <property type="match status" value="1"/>
</dbReference>
<dbReference type="InterPro" id="IPR038883">
    <property type="entry name" value="AN11006-like"/>
</dbReference>
<evidence type="ECO:0000313" key="3">
    <source>
        <dbReference type="Proteomes" id="UP001303373"/>
    </source>
</evidence>
<name>A0AAQ3R979_9PEZI</name>
<dbReference type="Proteomes" id="UP001303373">
    <property type="component" value="Chromosome 3"/>
</dbReference>
<protein>
    <submittedName>
        <fullName evidence="2">Uncharacterized protein</fullName>
    </submittedName>
</protein>
<organism evidence="2 3">
    <name type="scientific">Acrodontium crateriforme</name>
    <dbReference type="NCBI Taxonomy" id="150365"/>
    <lineage>
        <taxon>Eukaryota</taxon>
        <taxon>Fungi</taxon>
        <taxon>Dikarya</taxon>
        <taxon>Ascomycota</taxon>
        <taxon>Pezizomycotina</taxon>
        <taxon>Dothideomycetes</taxon>
        <taxon>Dothideomycetidae</taxon>
        <taxon>Mycosphaerellales</taxon>
        <taxon>Teratosphaeriaceae</taxon>
        <taxon>Acrodontium</taxon>
    </lineage>
</organism>
<dbReference type="PANTHER" id="PTHR42085">
    <property type="entry name" value="F-BOX DOMAIN-CONTAINING PROTEIN"/>
    <property type="match status" value="1"/>
</dbReference>
<dbReference type="EMBL" id="CP138582">
    <property type="protein sequence ID" value="WPG99849.1"/>
    <property type="molecule type" value="Genomic_DNA"/>
</dbReference>